<evidence type="ECO:0000313" key="2">
    <source>
        <dbReference type="EMBL" id="MEQ2439508.1"/>
    </source>
</evidence>
<comment type="caution">
    <text evidence="2">The sequence shown here is derived from an EMBL/GenBank/DDBJ whole genome shotgun (WGS) entry which is preliminary data.</text>
</comment>
<proteinExistence type="inferred from homology"/>
<dbReference type="Proteomes" id="UP001489509">
    <property type="component" value="Unassembled WGS sequence"/>
</dbReference>
<dbReference type="EMBL" id="JBBMFD010000001">
    <property type="protein sequence ID" value="MEQ2439508.1"/>
    <property type="molecule type" value="Genomic_DNA"/>
</dbReference>
<reference evidence="2 3" key="1">
    <citation type="submission" date="2024-03" db="EMBL/GenBank/DDBJ databases">
        <title>Human intestinal bacterial collection.</title>
        <authorList>
            <person name="Pauvert C."/>
            <person name="Hitch T.C.A."/>
            <person name="Clavel T."/>
        </authorList>
    </citation>
    <scope>NUCLEOTIDE SEQUENCE [LARGE SCALE GENOMIC DNA]</scope>
    <source>
        <strain evidence="2 3">CLA-JM-H44</strain>
    </source>
</reference>
<dbReference type="PANTHER" id="PTHR34297:SF1">
    <property type="entry name" value="ASP23_GLS24 FAMILY ENVELOPE STRESS RESPONSE PROTEIN"/>
    <property type="match status" value="1"/>
</dbReference>
<evidence type="ECO:0000256" key="1">
    <source>
        <dbReference type="ARBA" id="ARBA00005721"/>
    </source>
</evidence>
<organism evidence="2 3">
    <name type="scientific">Solibaculum intestinale</name>
    <dbReference type="NCBI Taxonomy" id="3133165"/>
    <lineage>
        <taxon>Bacteria</taxon>
        <taxon>Bacillati</taxon>
        <taxon>Bacillota</taxon>
        <taxon>Clostridia</taxon>
        <taxon>Eubacteriales</taxon>
        <taxon>Oscillospiraceae</taxon>
        <taxon>Solibaculum</taxon>
    </lineage>
</organism>
<accession>A0ABV1DWS7</accession>
<dbReference type="InterPro" id="IPR005531">
    <property type="entry name" value="Asp23"/>
</dbReference>
<dbReference type="RefSeq" id="WP_349217766.1">
    <property type="nucleotide sequence ID" value="NZ_JBBMFD010000001.1"/>
</dbReference>
<dbReference type="Pfam" id="PF03780">
    <property type="entry name" value="Asp23"/>
    <property type="match status" value="1"/>
</dbReference>
<keyword evidence="3" id="KW-1185">Reference proteome</keyword>
<protein>
    <submittedName>
        <fullName evidence="2">Asp23/Gls24 family envelope stress response protein</fullName>
    </submittedName>
</protein>
<dbReference type="PANTHER" id="PTHR34297">
    <property type="entry name" value="HYPOTHETICAL CYTOSOLIC PROTEIN-RELATED"/>
    <property type="match status" value="1"/>
</dbReference>
<sequence>MMENRLSEGSEGTCIISQEVLVSIAGTAASEIDGVASLANRTDFKRLMDKKHSARSVRIERENEGIVIDVFVNLKSTARIPETAGRVQQNVKSCVESMTGRPVNRVNVHVMDICFQDPAAVQP</sequence>
<comment type="similarity">
    <text evidence="1">Belongs to the asp23 family.</text>
</comment>
<gene>
    <name evidence="2" type="ORF">WMO26_01555</name>
</gene>
<name>A0ABV1DWS7_9FIRM</name>
<evidence type="ECO:0000313" key="3">
    <source>
        <dbReference type="Proteomes" id="UP001489509"/>
    </source>
</evidence>